<evidence type="ECO:0000256" key="7">
    <source>
        <dbReference type="ARBA" id="ARBA00023239"/>
    </source>
</evidence>
<dbReference type="Gene3D" id="3.30.1330.50">
    <property type="entry name" value="2-C-methyl-D-erythritol 2,4-cyclodiphosphate synthase"/>
    <property type="match status" value="1"/>
</dbReference>
<feature type="non-terminal residue" evidence="9">
    <location>
        <position position="1"/>
    </location>
</feature>
<dbReference type="HAMAP" id="MF_00107">
    <property type="entry name" value="IspF"/>
    <property type="match status" value="1"/>
</dbReference>
<comment type="catalytic activity">
    <reaction evidence="1">
        <text>4-CDP-2-C-methyl-D-erythritol 2-phosphate = 2-C-methyl-D-erythritol 2,4-cyclic diphosphate + CMP</text>
        <dbReference type="Rhea" id="RHEA:23864"/>
        <dbReference type="ChEBI" id="CHEBI:57919"/>
        <dbReference type="ChEBI" id="CHEBI:58483"/>
        <dbReference type="ChEBI" id="CHEBI:60377"/>
        <dbReference type="EC" id="4.6.1.12"/>
    </reaction>
</comment>
<dbReference type="GO" id="GO:0008685">
    <property type="term" value="F:2-C-methyl-D-erythritol 2,4-cyclodiphosphate synthase activity"/>
    <property type="evidence" value="ECO:0007669"/>
    <property type="project" value="UniProtKB-EC"/>
</dbReference>
<reference evidence="9" key="1">
    <citation type="journal article" date="2014" name="Front. Microbiol.">
        <title>High frequency of phylogenetically diverse reductive dehalogenase-homologous genes in deep subseafloor sedimentary metagenomes.</title>
        <authorList>
            <person name="Kawai M."/>
            <person name="Futagami T."/>
            <person name="Toyoda A."/>
            <person name="Takaki Y."/>
            <person name="Nishi S."/>
            <person name="Hori S."/>
            <person name="Arai W."/>
            <person name="Tsubouchi T."/>
            <person name="Morono Y."/>
            <person name="Uchiyama I."/>
            <person name="Ito T."/>
            <person name="Fujiyama A."/>
            <person name="Inagaki F."/>
            <person name="Takami H."/>
        </authorList>
    </citation>
    <scope>NUCLEOTIDE SEQUENCE</scope>
    <source>
        <strain evidence="9">Expedition CK06-06</strain>
    </source>
</reference>
<keyword evidence="5" id="KW-0479">Metal-binding</keyword>
<dbReference type="GO" id="GO:0019288">
    <property type="term" value="P:isopentenyl diphosphate biosynthetic process, methylerythritol 4-phosphate pathway"/>
    <property type="evidence" value="ECO:0007669"/>
    <property type="project" value="UniProtKB-UniPathway"/>
</dbReference>
<comment type="caution">
    <text evidence="9">The sequence shown here is derived from an EMBL/GenBank/DDBJ whole genome shotgun (WGS) entry which is preliminary data.</text>
</comment>
<dbReference type="Pfam" id="PF02542">
    <property type="entry name" value="YgbB"/>
    <property type="match status" value="1"/>
</dbReference>
<dbReference type="NCBIfam" id="TIGR00151">
    <property type="entry name" value="ispF"/>
    <property type="match status" value="1"/>
</dbReference>
<dbReference type="InterPro" id="IPR036571">
    <property type="entry name" value="MECDP_synthase_sf"/>
</dbReference>
<evidence type="ECO:0000256" key="1">
    <source>
        <dbReference type="ARBA" id="ARBA00000200"/>
    </source>
</evidence>
<dbReference type="PANTHER" id="PTHR43181">
    <property type="entry name" value="2-C-METHYL-D-ERYTHRITOL 2,4-CYCLODIPHOSPHATE SYNTHASE, CHLOROPLASTIC"/>
    <property type="match status" value="1"/>
</dbReference>
<dbReference type="InterPro" id="IPR020555">
    <property type="entry name" value="MECDP_synthase_CS"/>
</dbReference>
<comment type="cofactor">
    <cofactor evidence="2">
        <name>a divalent metal cation</name>
        <dbReference type="ChEBI" id="CHEBI:60240"/>
    </cofactor>
</comment>
<dbReference type="AlphaFoldDB" id="X1GWT5"/>
<evidence type="ECO:0000256" key="5">
    <source>
        <dbReference type="ARBA" id="ARBA00022723"/>
    </source>
</evidence>
<proteinExistence type="inferred from homology"/>
<organism evidence="9">
    <name type="scientific">marine sediment metagenome</name>
    <dbReference type="NCBI Taxonomy" id="412755"/>
    <lineage>
        <taxon>unclassified sequences</taxon>
        <taxon>metagenomes</taxon>
        <taxon>ecological metagenomes</taxon>
    </lineage>
</organism>
<name>X1GWT5_9ZZZZ</name>
<keyword evidence="7" id="KW-0456">Lyase</keyword>
<dbReference type="EMBL" id="BARU01010234">
    <property type="protein sequence ID" value="GAH46064.1"/>
    <property type="molecule type" value="Genomic_DNA"/>
</dbReference>
<accession>X1GWT5</accession>
<keyword evidence="6" id="KW-0414">Isoprene biosynthesis</keyword>
<dbReference type="GO" id="GO:0016114">
    <property type="term" value="P:terpenoid biosynthetic process"/>
    <property type="evidence" value="ECO:0007669"/>
    <property type="project" value="InterPro"/>
</dbReference>
<dbReference type="PROSITE" id="PS01350">
    <property type="entry name" value="ISPF"/>
    <property type="match status" value="1"/>
</dbReference>
<evidence type="ECO:0000259" key="8">
    <source>
        <dbReference type="Pfam" id="PF02542"/>
    </source>
</evidence>
<evidence type="ECO:0000256" key="2">
    <source>
        <dbReference type="ARBA" id="ARBA00001968"/>
    </source>
</evidence>
<dbReference type="EC" id="4.6.1.12" evidence="4"/>
<comment type="pathway">
    <text evidence="3">Isoprenoid biosynthesis; isopentenyl diphosphate biosynthesis via DXP pathway; isopentenyl diphosphate from 1-deoxy-D-xylulose 5-phosphate: step 4/6.</text>
</comment>
<dbReference type="SUPFAM" id="SSF69765">
    <property type="entry name" value="IpsF-like"/>
    <property type="match status" value="1"/>
</dbReference>
<dbReference type="CDD" id="cd00554">
    <property type="entry name" value="MECDP_synthase"/>
    <property type="match status" value="1"/>
</dbReference>
<dbReference type="PANTHER" id="PTHR43181:SF1">
    <property type="entry name" value="2-C-METHYL-D-ERYTHRITOL 2,4-CYCLODIPHOSPHATE SYNTHASE, CHLOROPLASTIC"/>
    <property type="match status" value="1"/>
</dbReference>
<evidence type="ECO:0000256" key="3">
    <source>
        <dbReference type="ARBA" id="ARBA00004709"/>
    </source>
</evidence>
<sequence>DVHPLTPGRRLVLGGIDIPFAQGLSGWSDADVLTHAIIDALLGAAALGDIGSHFPSGEPQYKDIPSLTLLERTRDKLLAHGWQIVNVDATIVAEKPKLEDFIYQMRQQVSQTLGIAPSQVSVKASTSAQLGFIGRGEGIAAFAVALIEGISD</sequence>
<evidence type="ECO:0000313" key="9">
    <source>
        <dbReference type="EMBL" id="GAH46064.1"/>
    </source>
</evidence>
<protein>
    <recommendedName>
        <fullName evidence="4">2-C-methyl-D-erythritol 2,4-cyclodiphosphate synthase</fullName>
        <ecNumber evidence="4">4.6.1.12</ecNumber>
    </recommendedName>
</protein>
<evidence type="ECO:0000256" key="4">
    <source>
        <dbReference type="ARBA" id="ARBA00012579"/>
    </source>
</evidence>
<feature type="domain" description="2-C-methyl-D-erythritol 2,4-cyclodiphosphate synthase" evidence="8">
    <location>
        <begin position="1"/>
        <end position="147"/>
    </location>
</feature>
<dbReference type="GO" id="GO:0046872">
    <property type="term" value="F:metal ion binding"/>
    <property type="evidence" value="ECO:0007669"/>
    <property type="project" value="UniProtKB-KW"/>
</dbReference>
<evidence type="ECO:0000256" key="6">
    <source>
        <dbReference type="ARBA" id="ARBA00023229"/>
    </source>
</evidence>
<gene>
    <name evidence="9" type="ORF">S03H2_19574</name>
</gene>
<dbReference type="UniPathway" id="UPA00056">
    <property type="reaction ID" value="UER00095"/>
</dbReference>
<dbReference type="InterPro" id="IPR003526">
    <property type="entry name" value="MECDP_synthase"/>
</dbReference>